<dbReference type="AlphaFoldDB" id="A0A7W6MY52"/>
<accession>A0A7W6MY52</accession>
<organism evidence="2 3">
    <name type="scientific">Butyricimonas faecihominis</name>
    <dbReference type="NCBI Taxonomy" id="1472416"/>
    <lineage>
        <taxon>Bacteria</taxon>
        <taxon>Pseudomonadati</taxon>
        <taxon>Bacteroidota</taxon>
        <taxon>Bacteroidia</taxon>
        <taxon>Bacteroidales</taxon>
        <taxon>Odoribacteraceae</taxon>
        <taxon>Butyricimonas</taxon>
    </lineage>
</organism>
<evidence type="ECO:0000313" key="3">
    <source>
        <dbReference type="Proteomes" id="UP000546007"/>
    </source>
</evidence>
<gene>
    <name evidence="2" type="ORF">GGR14_001249</name>
</gene>
<proteinExistence type="predicted"/>
<evidence type="ECO:0000256" key="1">
    <source>
        <dbReference type="SAM" id="MobiDB-lite"/>
    </source>
</evidence>
<dbReference type="EMBL" id="JACIES010000002">
    <property type="protein sequence ID" value="MBB4025477.1"/>
    <property type="molecule type" value="Genomic_DNA"/>
</dbReference>
<comment type="caution">
    <text evidence="2">The sequence shown here is derived from an EMBL/GenBank/DDBJ whole genome shotgun (WGS) entry which is preliminary data.</text>
</comment>
<name>A0A7W6MY52_9BACT</name>
<sequence>MEIRFETKAESQARREKEASERTPNERFLFFLRLMVEINKFQTKREKHSNNFILERKV</sequence>
<dbReference type="Proteomes" id="UP000546007">
    <property type="component" value="Unassembled WGS sequence"/>
</dbReference>
<keyword evidence="3" id="KW-1185">Reference proteome</keyword>
<evidence type="ECO:0000313" key="2">
    <source>
        <dbReference type="EMBL" id="MBB4025477.1"/>
    </source>
</evidence>
<feature type="region of interest" description="Disordered" evidence="1">
    <location>
        <begin position="1"/>
        <end position="23"/>
    </location>
</feature>
<protein>
    <submittedName>
        <fullName evidence="2">Uncharacterized protein</fullName>
    </submittedName>
</protein>
<reference evidence="2 3" key="1">
    <citation type="submission" date="2020-08" db="EMBL/GenBank/DDBJ databases">
        <title>Genomic Encyclopedia of Type Strains, Phase IV (KMG-IV): sequencing the most valuable type-strain genomes for metagenomic binning, comparative biology and taxonomic classification.</title>
        <authorList>
            <person name="Goeker M."/>
        </authorList>
    </citation>
    <scope>NUCLEOTIDE SEQUENCE [LARGE SCALE GENOMIC DNA]</scope>
    <source>
        <strain evidence="2 3">DSM 105721</strain>
    </source>
</reference>